<proteinExistence type="predicted"/>
<reference evidence="1 2" key="1">
    <citation type="submission" date="2019-09" db="EMBL/GenBank/DDBJ databases">
        <title>Draft genome sequence of the thermophilic Saccharopolyspora hirsuta VKM Ac-666T.</title>
        <authorList>
            <person name="Lobastova T.G."/>
            <person name="Fokina V."/>
            <person name="Bragin E.Y."/>
            <person name="Shtratnikova V.Y."/>
            <person name="Starodumova I.P."/>
            <person name="Tarlachkov S.V."/>
            <person name="Donova M.V."/>
        </authorList>
    </citation>
    <scope>NUCLEOTIDE SEQUENCE [LARGE SCALE GENOMIC DNA]</scope>
    <source>
        <strain evidence="1 2">VKM Ac-666</strain>
    </source>
</reference>
<organism evidence="1 2">
    <name type="scientific">Saccharopolyspora hirsuta</name>
    <dbReference type="NCBI Taxonomy" id="1837"/>
    <lineage>
        <taxon>Bacteria</taxon>
        <taxon>Bacillati</taxon>
        <taxon>Actinomycetota</taxon>
        <taxon>Actinomycetes</taxon>
        <taxon>Pseudonocardiales</taxon>
        <taxon>Pseudonocardiaceae</taxon>
        <taxon>Saccharopolyspora</taxon>
    </lineage>
</organism>
<dbReference type="RefSeq" id="WP_150065107.1">
    <property type="nucleotide sequence ID" value="NZ_VWPH01000002.1"/>
</dbReference>
<dbReference type="OrthoDB" id="3512096at2"/>
<dbReference type="Proteomes" id="UP000323946">
    <property type="component" value="Unassembled WGS sequence"/>
</dbReference>
<evidence type="ECO:0000313" key="1">
    <source>
        <dbReference type="EMBL" id="KAA5836941.1"/>
    </source>
</evidence>
<gene>
    <name evidence="1" type="ORF">F1721_03655</name>
</gene>
<dbReference type="AlphaFoldDB" id="A0A5M7CB39"/>
<protein>
    <submittedName>
        <fullName evidence="1">Uncharacterized protein</fullName>
    </submittedName>
</protein>
<sequence>MQHEVELVEEFLARPEDHRGVPRSRWVPVLVFTGPRSSSKTRLLGELEAALDIPHARQDLEVAPEMSTWQRLSALVFELSRERGRFGRLGFPRFITGQLVIAQQLNRHDRDRARAQVVQALEAHRNVDQLRLTLGQILADVAAAGLLGPVPVPGAVGQLLPNFVISGLTAWRWGRRVVLGTGQHWYGHQDRQLDRDPIDELVDLNQMTHRPNDDRERLDAEELLWSAFLADLRAEFRRSRYADRRTLNCAVLLDNIDSPAGRGFLDGLVRARDSMREEEPLTGGDLADPLTVVATSRSSTQTWANIPSLPTAEDASYEDYTQWHGGVGVERNWYPVQLRNFTRNEVVRLVADAGMRDHRGIAAAVHRFTDGHPGSTDLLLTAFADAERRLELHALLESTSPPDHRSVEDRLLDLFLANLSAAARADLVTCAAAPDLEQARRLGAASGLLVATAERDEVFAPSLWFQNAPGGPAVLPRVLRRLLVRQLAGRPAEHPASWAKVHGFFRETGAGAKALHHALAIGEVEAVTRQLAELLRGPELSVADWRAVLETTVSAPNRVDPAIPPLRHVQELSAWARGLDEPLASLAKLVPARWLENDPLLEDGLRLLKLTIADAYDRIAPHSDDMAALLEDGQKYRRDAEQIR</sequence>
<evidence type="ECO:0000313" key="2">
    <source>
        <dbReference type="Proteomes" id="UP000323946"/>
    </source>
</evidence>
<keyword evidence="2" id="KW-1185">Reference proteome</keyword>
<comment type="caution">
    <text evidence="1">The sequence shown here is derived from an EMBL/GenBank/DDBJ whole genome shotgun (WGS) entry which is preliminary data.</text>
</comment>
<accession>A0A5M7CB39</accession>
<dbReference type="EMBL" id="VWPH01000002">
    <property type="protein sequence ID" value="KAA5836941.1"/>
    <property type="molecule type" value="Genomic_DNA"/>
</dbReference>
<name>A0A5M7CB39_SACHI</name>